<dbReference type="Pfam" id="PF11453">
    <property type="entry name" value="DUF2950"/>
    <property type="match status" value="1"/>
</dbReference>
<dbReference type="Proteomes" id="UP001235547">
    <property type="component" value="Chromosome 2"/>
</dbReference>
<protein>
    <submittedName>
        <fullName evidence="1">DUF2950 domain-containing protein</fullName>
    </submittedName>
</protein>
<reference evidence="1 2" key="1">
    <citation type="submission" date="2023-03" db="EMBL/GenBank/DDBJ databases">
        <authorList>
            <person name="Kaur S."/>
            <person name="Espinosa-Saiz D."/>
            <person name="Velazquez E."/>
            <person name="Menendez E."/>
            <person name="diCenzo G.C."/>
        </authorList>
    </citation>
    <scope>NUCLEOTIDE SEQUENCE [LARGE SCALE GENOMIC DNA]</scope>
    <source>
        <strain evidence="1 2">LMG 27395</strain>
    </source>
</reference>
<evidence type="ECO:0000313" key="2">
    <source>
        <dbReference type="Proteomes" id="UP001235547"/>
    </source>
</evidence>
<proteinExistence type="predicted"/>
<gene>
    <name evidence="1" type="ORF">PYH38_001962</name>
</gene>
<name>A0ABY8CST7_9HYPH</name>
<sequence>MCASMTVGFAQESGTSAETPLSDYAAAAEPAAFATAEQAVDAFKSTVSTGDFDKLANLLGLDAAKTRASEGVMEAYAEIQEGVKEKVIVEDVEDRKILEIGDELWPLPFPIAKGDDGKWAFDTYTGLEEIANRRVGENELQAIATMRAYVDAQQEYALQDHDGDGVLEYAQRLISSDGQTDGLYWPSTPGLPESPAGPALADGAVLAKAKAGEGYFGYHYRILTGQGENIAGGKYDYVINGNMIAGFALVAWPVSYGATGVHTFVVNRNGIVYEADLGDQTESIAADIRQFNPNDDWQIVQD</sequence>
<dbReference type="EMBL" id="CP120370">
    <property type="protein sequence ID" value="WEX81710.1"/>
    <property type="molecule type" value="Genomic_DNA"/>
</dbReference>
<accession>A0ABY8CST7</accession>
<keyword evidence="2" id="KW-1185">Reference proteome</keyword>
<dbReference type="InterPro" id="IPR021556">
    <property type="entry name" value="DUF2950"/>
</dbReference>
<organism evidence="1 2">
    <name type="scientific">Sinorhizobium numidicum</name>
    <dbReference type="NCBI Taxonomy" id="680248"/>
    <lineage>
        <taxon>Bacteria</taxon>
        <taxon>Pseudomonadati</taxon>
        <taxon>Pseudomonadota</taxon>
        <taxon>Alphaproteobacteria</taxon>
        <taxon>Hyphomicrobiales</taxon>
        <taxon>Rhizobiaceae</taxon>
        <taxon>Sinorhizobium/Ensifer group</taxon>
        <taxon>Sinorhizobium</taxon>
    </lineage>
</organism>
<evidence type="ECO:0000313" key="1">
    <source>
        <dbReference type="EMBL" id="WEX81710.1"/>
    </source>
</evidence>